<feature type="transmembrane region" description="Helical" evidence="1">
    <location>
        <begin position="127"/>
        <end position="143"/>
    </location>
</feature>
<accession>A0ABV2THA4</accession>
<feature type="transmembrane region" description="Helical" evidence="1">
    <location>
        <begin position="215"/>
        <end position="233"/>
    </location>
</feature>
<feature type="transmembrane region" description="Helical" evidence="1">
    <location>
        <begin position="155"/>
        <end position="174"/>
    </location>
</feature>
<protein>
    <submittedName>
        <fullName evidence="3">DMT family transporter</fullName>
    </submittedName>
</protein>
<keyword evidence="1" id="KW-0812">Transmembrane</keyword>
<dbReference type="InterPro" id="IPR037185">
    <property type="entry name" value="EmrE-like"/>
</dbReference>
<evidence type="ECO:0000259" key="2">
    <source>
        <dbReference type="Pfam" id="PF00892"/>
    </source>
</evidence>
<sequence length="299" mass="31725">MFTRRYSRPTAVAVMIFCALLWSTAGVLTRHLDAARSFEVTFWRSAFCAVFVILALLATRGHEALAALRRPSRSLLVSGLLWGAMFTSFMIALTLTSTSNTLVVSCAAPLLTALLTWVVLREPIAGATWLAIVLAVAGMAWIFSGGVQAGSARDVLGMCIAFVVPLASAINVIVFKRSGHAVDLVPAVCLGATFSALLMLPFAFPLQATLHDVQILGVLGCFQLALPCMLMVVAARSLSAPQVSLLAELEVVLGPLWAWLGASEVPTLATLQGGAVVIAALLLNELHGVYAHRQRMQAA</sequence>
<feature type="transmembrane region" description="Helical" evidence="1">
    <location>
        <begin position="181"/>
        <end position="203"/>
    </location>
</feature>
<proteinExistence type="predicted"/>
<evidence type="ECO:0000256" key="1">
    <source>
        <dbReference type="SAM" id="Phobius"/>
    </source>
</evidence>
<dbReference type="PANTHER" id="PTHR22911:SF135">
    <property type="entry name" value="BLR4310 PROTEIN"/>
    <property type="match status" value="1"/>
</dbReference>
<reference evidence="3 4" key="1">
    <citation type="submission" date="2024-07" db="EMBL/GenBank/DDBJ databases">
        <title>Uliginosibacterium flavum JJ3220;KACC:17644.</title>
        <authorList>
            <person name="Kim M.K."/>
        </authorList>
    </citation>
    <scope>NUCLEOTIDE SEQUENCE [LARGE SCALE GENOMIC DNA]</scope>
    <source>
        <strain evidence="3 4">KACC:17644</strain>
    </source>
</reference>
<feature type="domain" description="EamA" evidence="2">
    <location>
        <begin position="156"/>
        <end position="283"/>
    </location>
</feature>
<keyword evidence="1" id="KW-1133">Transmembrane helix</keyword>
<evidence type="ECO:0000313" key="3">
    <source>
        <dbReference type="EMBL" id="MET7013292.1"/>
    </source>
</evidence>
<evidence type="ECO:0000313" key="4">
    <source>
        <dbReference type="Proteomes" id="UP001549691"/>
    </source>
</evidence>
<dbReference type="EMBL" id="JBEWZI010000003">
    <property type="protein sequence ID" value="MET7013292.1"/>
    <property type="molecule type" value="Genomic_DNA"/>
</dbReference>
<name>A0ABV2THA4_9RHOO</name>
<feature type="domain" description="EamA" evidence="2">
    <location>
        <begin position="11"/>
        <end position="143"/>
    </location>
</feature>
<dbReference type="Pfam" id="PF00892">
    <property type="entry name" value="EamA"/>
    <property type="match status" value="2"/>
</dbReference>
<organism evidence="3 4">
    <name type="scientific">Uliginosibacterium flavum</name>
    <dbReference type="NCBI Taxonomy" id="1396831"/>
    <lineage>
        <taxon>Bacteria</taxon>
        <taxon>Pseudomonadati</taxon>
        <taxon>Pseudomonadota</taxon>
        <taxon>Betaproteobacteria</taxon>
        <taxon>Rhodocyclales</taxon>
        <taxon>Zoogloeaceae</taxon>
        <taxon>Uliginosibacterium</taxon>
    </lineage>
</organism>
<keyword evidence="4" id="KW-1185">Reference proteome</keyword>
<feature type="transmembrane region" description="Helical" evidence="1">
    <location>
        <begin position="101"/>
        <end position="120"/>
    </location>
</feature>
<gene>
    <name evidence="3" type="ORF">ABXR19_03760</name>
</gene>
<feature type="transmembrane region" description="Helical" evidence="1">
    <location>
        <begin position="268"/>
        <end position="286"/>
    </location>
</feature>
<feature type="transmembrane region" description="Helical" evidence="1">
    <location>
        <begin position="74"/>
        <end position="95"/>
    </location>
</feature>
<keyword evidence="1" id="KW-0472">Membrane</keyword>
<dbReference type="InterPro" id="IPR000620">
    <property type="entry name" value="EamA_dom"/>
</dbReference>
<dbReference type="PANTHER" id="PTHR22911">
    <property type="entry name" value="ACYL-MALONYL CONDENSING ENZYME-RELATED"/>
    <property type="match status" value="1"/>
</dbReference>
<dbReference type="RefSeq" id="WP_354599756.1">
    <property type="nucleotide sequence ID" value="NZ_JBEWZI010000003.1"/>
</dbReference>
<feature type="transmembrane region" description="Helical" evidence="1">
    <location>
        <begin position="42"/>
        <end position="62"/>
    </location>
</feature>
<dbReference type="Proteomes" id="UP001549691">
    <property type="component" value="Unassembled WGS sequence"/>
</dbReference>
<dbReference type="SUPFAM" id="SSF103481">
    <property type="entry name" value="Multidrug resistance efflux transporter EmrE"/>
    <property type="match status" value="2"/>
</dbReference>
<comment type="caution">
    <text evidence="3">The sequence shown here is derived from an EMBL/GenBank/DDBJ whole genome shotgun (WGS) entry which is preliminary data.</text>
</comment>